<dbReference type="Proteomes" id="UP000193642">
    <property type="component" value="Unassembled WGS sequence"/>
</dbReference>
<dbReference type="OrthoDB" id="784806at2759"/>
<dbReference type="AlphaFoldDB" id="A0A1Y2A7P7"/>
<accession>A0A1Y2A7P7</accession>
<evidence type="ECO:0000313" key="2">
    <source>
        <dbReference type="EMBL" id="ORY18494.1"/>
    </source>
</evidence>
<name>A0A1Y2A7P7_9FUNG</name>
<sequence length="55" mass="5937">NDPTAGSPTVTLLRLLLPLNDQALRPKNPIQSVVATGGVYKGQGRNQRKLMTCAY</sequence>
<comment type="caution">
    <text evidence="2">The sequence shown here is derived from an EMBL/GenBank/DDBJ whole genome shotgun (WGS) entry which is preliminary data.</text>
</comment>
<evidence type="ECO:0000313" key="3">
    <source>
        <dbReference type="Proteomes" id="UP000193642"/>
    </source>
</evidence>
<organism evidence="2 3">
    <name type="scientific">Rhizoclosmatium globosum</name>
    <dbReference type="NCBI Taxonomy" id="329046"/>
    <lineage>
        <taxon>Eukaryota</taxon>
        <taxon>Fungi</taxon>
        <taxon>Fungi incertae sedis</taxon>
        <taxon>Chytridiomycota</taxon>
        <taxon>Chytridiomycota incertae sedis</taxon>
        <taxon>Chytridiomycetes</taxon>
        <taxon>Chytridiales</taxon>
        <taxon>Chytriomycetaceae</taxon>
        <taxon>Rhizoclosmatium</taxon>
    </lineage>
</organism>
<feature type="non-terminal residue" evidence="2">
    <location>
        <position position="1"/>
    </location>
</feature>
<gene>
    <name evidence="2" type="ORF">BCR33DRAFT_672842</name>
    <name evidence="1" type="ORF">BCR33DRAFT_672889</name>
</gene>
<protein>
    <submittedName>
        <fullName evidence="2">Uncharacterized protein</fullName>
    </submittedName>
</protein>
<keyword evidence="3" id="KW-1185">Reference proteome</keyword>
<dbReference type="EMBL" id="MCGO01000275">
    <property type="protein sequence ID" value="ORY18494.1"/>
    <property type="molecule type" value="Genomic_DNA"/>
</dbReference>
<proteinExistence type="predicted"/>
<reference evidence="2 3" key="1">
    <citation type="submission" date="2016-07" db="EMBL/GenBank/DDBJ databases">
        <title>Pervasive Adenine N6-methylation of Active Genes in Fungi.</title>
        <authorList>
            <consortium name="DOE Joint Genome Institute"/>
            <person name="Mondo S.J."/>
            <person name="Dannebaum R.O."/>
            <person name="Kuo R.C."/>
            <person name="Labutti K."/>
            <person name="Haridas S."/>
            <person name="Kuo A."/>
            <person name="Salamov A."/>
            <person name="Ahrendt S.R."/>
            <person name="Lipzen A."/>
            <person name="Sullivan W."/>
            <person name="Andreopoulos W.B."/>
            <person name="Clum A."/>
            <person name="Lindquist E."/>
            <person name="Daum C."/>
            <person name="Ramamoorthy G.K."/>
            <person name="Gryganskyi A."/>
            <person name="Culley D."/>
            <person name="Magnuson J.K."/>
            <person name="James T.Y."/>
            <person name="O'Malley M.A."/>
            <person name="Stajich J.E."/>
            <person name="Spatafora J.W."/>
            <person name="Visel A."/>
            <person name="Grigoriev I.V."/>
        </authorList>
    </citation>
    <scope>NUCLEOTIDE SEQUENCE [LARGE SCALE GENOMIC DNA]</scope>
    <source>
        <strain evidence="2 3">JEL800</strain>
    </source>
</reference>
<evidence type="ECO:0000313" key="1">
    <source>
        <dbReference type="EMBL" id="ORY18482.1"/>
    </source>
</evidence>
<dbReference type="EMBL" id="MCGO01000275">
    <property type="protein sequence ID" value="ORY18482.1"/>
    <property type="molecule type" value="Genomic_DNA"/>
</dbReference>